<keyword evidence="2" id="KW-1185">Reference proteome</keyword>
<dbReference type="EMBL" id="JARQZJ010000032">
    <property type="protein sequence ID" value="KAK9874794.1"/>
    <property type="molecule type" value="Genomic_DNA"/>
</dbReference>
<protein>
    <submittedName>
        <fullName evidence="1">Uncharacterized protein</fullName>
    </submittedName>
</protein>
<dbReference type="Proteomes" id="UP001431783">
    <property type="component" value="Unassembled WGS sequence"/>
</dbReference>
<name>A0AAW1U2B1_9CUCU</name>
<dbReference type="AlphaFoldDB" id="A0AAW1U2B1"/>
<reference evidence="1 2" key="1">
    <citation type="submission" date="2023-03" db="EMBL/GenBank/DDBJ databases">
        <title>Genome insight into feeding habits of ladybird beetles.</title>
        <authorList>
            <person name="Li H.-S."/>
            <person name="Huang Y.-H."/>
            <person name="Pang H."/>
        </authorList>
    </citation>
    <scope>NUCLEOTIDE SEQUENCE [LARGE SCALE GENOMIC DNA]</scope>
    <source>
        <strain evidence="1">SYSU_2023b</strain>
        <tissue evidence="1">Whole body</tissue>
    </source>
</reference>
<comment type="caution">
    <text evidence="1">The sequence shown here is derived from an EMBL/GenBank/DDBJ whole genome shotgun (WGS) entry which is preliminary data.</text>
</comment>
<proteinExistence type="predicted"/>
<gene>
    <name evidence="1" type="ORF">WA026_005600</name>
</gene>
<evidence type="ECO:0000313" key="1">
    <source>
        <dbReference type="EMBL" id="KAK9874794.1"/>
    </source>
</evidence>
<accession>A0AAW1U2B1</accession>
<organism evidence="1 2">
    <name type="scientific">Henosepilachna vigintioctopunctata</name>
    <dbReference type="NCBI Taxonomy" id="420089"/>
    <lineage>
        <taxon>Eukaryota</taxon>
        <taxon>Metazoa</taxon>
        <taxon>Ecdysozoa</taxon>
        <taxon>Arthropoda</taxon>
        <taxon>Hexapoda</taxon>
        <taxon>Insecta</taxon>
        <taxon>Pterygota</taxon>
        <taxon>Neoptera</taxon>
        <taxon>Endopterygota</taxon>
        <taxon>Coleoptera</taxon>
        <taxon>Polyphaga</taxon>
        <taxon>Cucujiformia</taxon>
        <taxon>Coccinelloidea</taxon>
        <taxon>Coccinellidae</taxon>
        <taxon>Epilachninae</taxon>
        <taxon>Epilachnini</taxon>
        <taxon>Henosepilachna</taxon>
    </lineage>
</organism>
<sequence>MLNSASKKPAKFFGDEIVLQTLVRVTESGDLDIFENIFGSRKSIVHRLLTPSNRQLLPALPGPPTAPEKTAEISRVAATSSVKYRRALRLRAQLANANGVAQIITSHRTSSTAPTLIYVTETM</sequence>
<evidence type="ECO:0000313" key="2">
    <source>
        <dbReference type="Proteomes" id="UP001431783"/>
    </source>
</evidence>